<keyword evidence="3" id="KW-1185">Reference proteome</keyword>
<accession>A0AAN7NUU2</accession>
<evidence type="ECO:0008006" key="4">
    <source>
        <dbReference type="Google" id="ProtNLM"/>
    </source>
</evidence>
<sequence>MISVHRLVNSIFNSKIKQHLIIRNLKSTRHQTSQINVNTNVVKDVILFKYENPRFFRLLNLFGICQFGFWTYLSLFAFTSLRDAPVSTSENAAWWQRINLGENMYKNTLTAVSFIIGYGTLTIACLYTLRSVRYLVLRKGGSQVTFVTYTPIGPNRMMTVNLENVSCVESRGHARSQLPIKVRNHFLYYILDMKGEFKNSALFDYTAGLKRTFK</sequence>
<dbReference type="InterPro" id="IPR045325">
    <property type="entry name" value="TMEM70/TMEM186/TMEM223"/>
</dbReference>
<gene>
    <name evidence="2" type="ORF">RN001_014709</name>
</gene>
<comment type="caution">
    <text evidence="2">The sequence shown here is derived from an EMBL/GenBank/DDBJ whole genome shotgun (WGS) entry which is preliminary data.</text>
</comment>
<evidence type="ECO:0000256" key="1">
    <source>
        <dbReference type="SAM" id="Phobius"/>
    </source>
</evidence>
<keyword evidence="1" id="KW-1133">Transmembrane helix</keyword>
<dbReference type="EMBL" id="JARPUR010000007">
    <property type="protein sequence ID" value="KAK4872680.1"/>
    <property type="molecule type" value="Genomic_DNA"/>
</dbReference>
<evidence type="ECO:0000313" key="2">
    <source>
        <dbReference type="EMBL" id="KAK4872680.1"/>
    </source>
</evidence>
<protein>
    <recommendedName>
        <fullName evidence="4">Transmembrane protein 223</fullName>
    </recommendedName>
</protein>
<proteinExistence type="predicted"/>
<reference evidence="3" key="1">
    <citation type="submission" date="2023-01" db="EMBL/GenBank/DDBJ databases">
        <title>Key to firefly adult light organ development and bioluminescence: homeobox transcription factors regulate luciferase expression and transportation to peroxisome.</title>
        <authorList>
            <person name="Fu X."/>
        </authorList>
    </citation>
    <scope>NUCLEOTIDE SEQUENCE [LARGE SCALE GENOMIC DNA]</scope>
</reference>
<organism evidence="2 3">
    <name type="scientific">Aquatica leii</name>
    <dbReference type="NCBI Taxonomy" id="1421715"/>
    <lineage>
        <taxon>Eukaryota</taxon>
        <taxon>Metazoa</taxon>
        <taxon>Ecdysozoa</taxon>
        <taxon>Arthropoda</taxon>
        <taxon>Hexapoda</taxon>
        <taxon>Insecta</taxon>
        <taxon>Pterygota</taxon>
        <taxon>Neoptera</taxon>
        <taxon>Endopterygota</taxon>
        <taxon>Coleoptera</taxon>
        <taxon>Polyphaga</taxon>
        <taxon>Elateriformia</taxon>
        <taxon>Elateroidea</taxon>
        <taxon>Lampyridae</taxon>
        <taxon>Luciolinae</taxon>
        <taxon>Aquatica</taxon>
    </lineage>
</organism>
<dbReference type="AlphaFoldDB" id="A0AAN7NUU2"/>
<dbReference type="GO" id="GO:0007399">
    <property type="term" value="P:nervous system development"/>
    <property type="evidence" value="ECO:0007669"/>
    <property type="project" value="TreeGrafter"/>
</dbReference>
<name>A0AAN7NUU2_9COLE</name>
<feature type="transmembrane region" description="Helical" evidence="1">
    <location>
        <begin position="109"/>
        <end position="129"/>
    </location>
</feature>
<dbReference type="GO" id="GO:0005739">
    <property type="term" value="C:mitochondrion"/>
    <property type="evidence" value="ECO:0007669"/>
    <property type="project" value="TreeGrafter"/>
</dbReference>
<evidence type="ECO:0000313" key="3">
    <source>
        <dbReference type="Proteomes" id="UP001353858"/>
    </source>
</evidence>
<dbReference type="PANTHER" id="PTHR14549:SF2">
    <property type="entry name" value="TRANSMEMBRANE PROTEIN 223"/>
    <property type="match status" value="1"/>
</dbReference>
<dbReference type="PANTHER" id="PTHR14549">
    <property type="entry name" value="TRANSMEMBRANE PROTEIN 223"/>
    <property type="match status" value="1"/>
</dbReference>
<keyword evidence="1" id="KW-0812">Transmembrane</keyword>
<keyword evidence="1" id="KW-0472">Membrane</keyword>
<feature type="transmembrane region" description="Helical" evidence="1">
    <location>
        <begin position="58"/>
        <end position="78"/>
    </location>
</feature>
<dbReference type="Pfam" id="PF06979">
    <property type="entry name" value="TMEM70"/>
    <property type="match status" value="1"/>
</dbReference>
<dbReference type="Proteomes" id="UP001353858">
    <property type="component" value="Unassembled WGS sequence"/>
</dbReference>
<dbReference type="InterPro" id="IPR026100">
    <property type="entry name" value="Tmem223"/>
</dbReference>